<feature type="compositionally biased region" description="Acidic residues" evidence="1">
    <location>
        <begin position="277"/>
        <end position="286"/>
    </location>
</feature>
<proteinExistence type="predicted"/>
<feature type="compositionally biased region" description="Polar residues" evidence="1">
    <location>
        <begin position="457"/>
        <end position="468"/>
    </location>
</feature>
<name>A0A4S8UZR1_AURPU</name>
<comment type="caution">
    <text evidence="2">The sequence shown here is derived from an EMBL/GenBank/DDBJ whole genome shotgun (WGS) entry which is preliminary data.</text>
</comment>
<dbReference type="Proteomes" id="UP000308014">
    <property type="component" value="Unassembled WGS sequence"/>
</dbReference>
<reference evidence="2 3" key="1">
    <citation type="submission" date="2018-10" db="EMBL/GenBank/DDBJ databases">
        <title>Fifty Aureobasidium pullulans genomes reveal a recombining polyextremotolerant generalist.</title>
        <authorList>
            <person name="Gostincar C."/>
            <person name="Turk M."/>
            <person name="Zajc J."/>
            <person name="Gunde-Cimerman N."/>
        </authorList>
    </citation>
    <scope>NUCLEOTIDE SEQUENCE [LARGE SCALE GENOMIC DNA]</scope>
    <source>
        <strain evidence="2 3">EXF-11318</strain>
    </source>
</reference>
<evidence type="ECO:0000313" key="2">
    <source>
        <dbReference type="EMBL" id="THW04191.1"/>
    </source>
</evidence>
<evidence type="ECO:0000256" key="1">
    <source>
        <dbReference type="SAM" id="MobiDB-lite"/>
    </source>
</evidence>
<organism evidence="2 3">
    <name type="scientific">Aureobasidium pullulans</name>
    <name type="common">Black yeast</name>
    <name type="synonym">Pullularia pullulans</name>
    <dbReference type="NCBI Taxonomy" id="5580"/>
    <lineage>
        <taxon>Eukaryota</taxon>
        <taxon>Fungi</taxon>
        <taxon>Dikarya</taxon>
        <taxon>Ascomycota</taxon>
        <taxon>Pezizomycotina</taxon>
        <taxon>Dothideomycetes</taxon>
        <taxon>Dothideomycetidae</taxon>
        <taxon>Dothideales</taxon>
        <taxon>Saccotheciaceae</taxon>
        <taxon>Aureobasidium</taxon>
    </lineage>
</organism>
<sequence length="482" mass="52555">MNSLTGLQSLEGRIKNAYKAQWARTGEEMPEILFDKEFRPDACISSVQILWYACIQGKDYPRVTGYGTTIQNACKDLLSQLCDGPQRWLAKLAVERDELISKLKQNQMAKGKQYSPVKHAMKPSAAIPAPSTFGLVAPSPPVSAGPPSQVSNINFTSHPAVSKKPTDKIASKPQVAVAGSHQDSKPKSDTLFKNLPAWVLGAKTADFKSAGSSSSPGFAFGFGESPSSFGNQFLSSTPSVPTPKFGDGIKPCNFTGLFGEKAVLEEARQREKRKEEDMESDEDEEDWEKRDAARQARKKAKLLTVIQPSKRTFGTFLQPLQPARATHPWGTWSSAQPFSETLLPAPTPPAFSPSSNPNIIRDTNTTTFHAGGSNNAGFFQKSSTFSTLPASSGMPQKSVKREDLLSRLPAETEEGRKIRQGFEKKIADYQVERKIKVEHSDTSASHAGESRGAKSTPEFNWTSSANIGSHSSLFGMFGSYPQ</sequence>
<dbReference type="EMBL" id="QZAJ01001007">
    <property type="protein sequence ID" value="THW04191.1"/>
    <property type="molecule type" value="Genomic_DNA"/>
</dbReference>
<feature type="region of interest" description="Disordered" evidence="1">
    <location>
        <begin position="437"/>
        <end position="468"/>
    </location>
</feature>
<accession>A0A4S8UZR1</accession>
<feature type="region of interest" description="Disordered" evidence="1">
    <location>
        <begin position="159"/>
        <end position="189"/>
    </location>
</feature>
<gene>
    <name evidence="2" type="ORF">D6D24_10600</name>
</gene>
<feature type="region of interest" description="Disordered" evidence="1">
    <location>
        <begin position="269"/>
        <end position="292"/>
    </location>
</feature>
<dbReference type="AlphaFoldDB" id="A0A4S8UZR1"/>
<evidence type="ECO:0000313" key="3">
    <source>
        <dbReference type="Proteomes" id="UP000308014"/>
    </source>
</evidence>
<protein>
    <submittedName>
        <fullName evidence="2">Uncharacterized protein</fullName>
    </submittedName>
</protein>